<organism evidence="2 3">
    <name type="scientific">Datura stramonium</name>
    <name type="common">Jimsonweed</name>
    <name type="synonym">Common thornapple</name>
    <dbReference type="NCBI Taxonomy" id="4076"/>
    <lineage>
        <taxon>Eukaryota</taxon>
        <taxon>Viridiplantae</taxon>
        <taxon>Streptophyta</taxon>
        <taxon>Embryophyta</taxon>
        <taxon>Tracheophyta</taxon>
        <taxon>Spermatophyta</taxon>
        <taxon>Magnoliopsida</taxon>
        <taxon>eudicotyledons</taxon>
        <taxon>Gunneridae</taxon>
        <taxon>Pentapetalae</taxon>
        <taxon>asterids</taxon>
        <taxon>lamiids</taxon>
        <taxon>Solanales</taxon>
        <taxon>Solanaceae</taxon>
        <taxon>Solanoideae</taxon>
        <taxon>Datureae</taxon>
        <taxon>Datura</taxon>
    </lineage>
</organism>
<keyword evidence="3" id="KW-1185">Reference proteome</keyword>
<reference evidence="2 3" key="1">
    <citation type="journal article" date="2021" name="BMC Genomics">
        <title>Datura genome reveals duplications of psychoactive alkaloid biosynthetic genes and high mutation rate following tissue culture.</title>
        <authorList>
            <person name="Rajewski A."/>
            <person name="Carter-House D."/>
            <person name="Stajich J."/>
            <person name="Litt A."/>
        </authorList>
    </citation>
    <scope>NUCLEOTIDE SEQUENCE [LARGE SCALE GENOMIC DNA]</scope>
    <source>
        <strain evidence="2">AR-01</strain>
    </source>
</reference>
<gene>
    <name evidence="2" type="ORF">HAX54_033178</name>
</gene>
<feature type="compositionally biased region" description="Basic and acidic residues" evidence="1">
    <location>
        <begin position="74"/>
        <end position="94"/>
    </location>
</feature>
<proteinExistence type="predicted"/>
<evidence type="ECO:0000313" key="3">
    <source>
        <dbReference type="Proteomes" id="UP000823775"/>
    </source>
</evidence>
<feature type="region of interest" description="Disordered" evidence="1">
    <location>
        <begin position="48"/>
        <end position="111"/>
    </location>
</feature>
<evidence type="ECO:0000256" key="1">
    <source>
        <dbReference type="SAM" id="MobiDB-lite"/>
    </source>
</evidence>
<evidence type="ECO:0000313" key="2">
    <source>
        <dbReference type="EMBL" id="MCD9644749.1"/>
    </source>
</evidence>
<accession>A0ABS8VDG7</accession>
<dbReference type="EMBL" id="JACEIK010004240">
    <property type="protein sequence ID" value="MCD9644749.1"/>
    <property type="molecule type" value="Genomic_DNA"/>
</dbReference>
<name>A0ABS8VDG7_DATST</name>
<dbReference type="Proteomes" id="UP000823775">
    <property type="component" value="Unassembled WGS sequence"/>
</dbReference>
<comment type="caution">
    <text evidence="2">The sequence shown here is derived from an EMBL/GenBank/DDBJ whole genome shotgun (WGS) entry which is preliminary data.</text>
</comment>
<protein>
    <submittedName>
        <fullName evidence="2">Uncharacterized protein</fullName>
    </submittedName>
</protein>
<sequence length="147" mass="16596">MTGKRAGEGHGNYQLHSQIYLISLFREVELEILKKCRELRLGHDCAQPITQQDPKKKKSQRQVWQPKKLQIPCEKPEIPHEDKTIHIHEEKTKEPWQVVKGKGTITSGESPSYARITSIPVKNGFTSLASDETTISKAPPSEGGFPQ</sequence>